<organism evidence="1 2">
    <name type="scientific">Spartinivicinus marinus</name>
    <dbReference type="NCBI Taxonomy" id="2994442"/>
    <lineage>
        <taxon>Bacteria</taxon>
        <taxon>Pseudomonadati</taxon>
        <taxon>Pseudomonadota</taxon>
        <taxon>Gammaproteobacteria</taxon>
        <taxon>Oceanospirillales</taxon>
        <taxon>Zooshikellaceae</taxon>
        <taxon>Spartinivicinus</taxon>
    </lineage>
</organism>
<evidence type="ECO:0000313" key="2">
    <source>
        <dbReference type="Proteomes" id="UP000569732"/>
    </source>
</evidence>
<keyword evidence="2" id="KW-1185">Reference proteome</keyword>
<comment type="caution">
    <text evidence="1">The sequence shown here is derived from an EMBL/GenBank/DDBJ whole genome shotgun (WGS) entry which is preliminary data.</text>
</comment>
<accession>A0A853HX48</accession>
<dbReference type="Pfam" id="PF09621">
    <property type="entry name" value="LcrR"/>
    <property type="match status" value="1"/>
</dbReference>
<dbReference type="InterPro" id="IPR022797">
    <property type="entry name" value="LcrR/CesD2"/>
</dbReference>
<dbReference type="EMBL" id="JACCKB010000012">
    <property type="protein sequence ID" value="NYZ66320.1"/>
    <property type="molecule type" value="Genomic_DNA"/>
</dbReference>
<evidence type="ECO:0000313" key="1">
    <source>
        <dbReference type="EMBL" id="NYZ66320.1"/>
    </source>
</evidence>
<sequence length="165" mass="19428">MFDQQDAIPSTQDVLSKQLQQRGFIIKPYYLRKSSFQLGYQLTINGFQLVYRLEGNTVIFIIYRRMSARNNLKNPFLVFDAFLYLLSSIPEVHEVKGSADALQACFTNPLSTEKLKVIYKQWFNGQTSHWEHGQEWLALQLSDYRPYFPLKKLQSIIHQHLQTNH</sequence>
<proteinExistence type="predicted"/>
<dbReference type="RefSeq" id="WP_180568347.1">
    <property type="nucleotide sequence ID" value="NZ_JACCKB010000012.1"/>
</dbReference>
<dbReference type="Proteomes" id="UP000569732">
    <property type="component" value="Unassembled WGS sequence"/>
</dbReference>
<gene>
    <name evidence="1" type="ORF">H0A36_09885</name>
</gene>
<reference evidence="1 2" key="1">
    <citation type="submission" date="2020-07" db="EMBL/GenBank/DDBJ databases">
        <title>Endozoicomonas sp. nov., isolated from sediment.</title>
        <authorList>
            <person name="Gu T."/>
        </authorList>
    </citation>
    <scope>NUCLEOTIDE SEQUENCE [LARGE SCALE GENOMIC DNA]</scope>
    <source>
        <strain evidence="1 2">SM1973</strain>
    </source>
</reference>
<dbReference type="AlphaFoldDB" id="A0A853HX48"/>
<name>A0A853HX48_9GAMM</name>
<protein>
    <submittedName>
        <fullName evidence="1">Uncharacterized protein</fullName>
    </submittedName>
</protein>